<keyword evidence="4" id="KW-0968">Cytoplasmic vesicle</keyword>
<dbReference type="InterPro" id="IPR035979">
    <property type="entry name" value="RBD_domain_sf"/>
</dbReference>
<dbReference type="GO" id="GO:0030136">
    <property type="term" value="C:clathrin-coated vesicle"/>
    <property type="evidence" value="ECO:0007669"/>
    <property type="project" value="UniProtKB-SubCell"/>
</dbReference>
<dbReference type="AlphaFoldDB" id="A0A8S9H0Q3"/>
<dbReference type="InterPro" id="IPR008942">
    <property type="entry name" value="ENTH_VHS"/>
</dbReference>
<dbReference type="InterPro" id="IPR013809">
    <property type="entry name" value="ENTH"/>
</dbReference>
<sequence length="374" mass="42462">MGTLWFGEIKKQASLFLHDKYNVARLVLTDVTETELLVEEVTNDDPSSPDAKTMTKIADASFNTVDYWRIVDVLHRKIGKGEGEMKKWREAYKAMVLLEFLLTHGPLHLPHDFLYDLDHIRFLSTFQYVDDKGEHSPNRVVLRFLHEGFQKTDIVKSFSEFGAVLDVQEVPSFEGCIYKDALLTFETKSAVKKALKKGVVMLKHCSAIVEAVSQEDMVERIRIPDLIGDPDVPVSLVKEPTRTVKIHPLDQRIGSNQIREALRFCKRDISKIIFGSSTTAAFVEFETEEGKERAVAAHSVDVLNKKFMNGKERNGKKWVVRPATTVIPNEILKVLWEDPQGMRYVKGLIKDMVREIEQPLDSAALSSLCSALED</sequence>
<dbReference type="CDD" id="cd00590">
    <property type="entry name" value="RRM_SF"/>
    <property type="match status" value="1"/>
</dbReference>
<evidence type="ECO:0000313" key="6">
    <source>
        <dbReference type="EMBL" id="KAF2551379.1"/>
    </source>
</evidence>
<feature type="domain" description="ENTH" evidence="5">
    <location>
        <begin position="26"/>
        <end position="159"/>
    </location>
</feature>
<dbReference type="Proteomes" id="UP000712281">
    <property type="component" value="Unassembled WGS sequence"/>
</dbReference>
<dbReference type="SMART" id="SM00273">
    <property type="entry name" value="ENTH"/>
    <property type="match status" value="1"/>
</dbReference>
<dbReference type="GO" id="GO:0003676">
    <property type="term" value="F:nucleic acid binding"/>
    <property type="evidence" value="ECO:0007669"/>
    <property type="project" value="InterPro"/>
</dbReference>
<dbReference type="Gene3D" id="1.25.40.90">
    <property type="match status" value="1"/>
</dbReference>
<dbReference type="Pfam" id="PF01417">
    <property type="entry name" value="ENTH"/>
    <property type="match status" value="1"/>
</dbReference>
<dbReference type="GO" id="GO:0005794">
    <property type="term" value="C:Golgi apparatus"/>
    <property type="evidence" value="ECO:0007669"/>
    <property type="project" value="UniProtKB-SubCell"/>
</dbReference>
<accession>A0A8S9H0Q3</accession>
<evidence type="ECO:0000256" key="1">
    <source>
        <dbReference type="ARBA" id="ARBA00004132"/>
    </source>
</evidence>
<comment type="caution">
    <text evidence="6">The sequence shown here is derived from an EMBL/GenBank/DDBJ whole genome shotgun (WGS) entry which is preliminary data.</text>
</comment>
<comment type="subcellular location">
    <subcellularLocation>
        <location evidence="1">Cytoplasmic vesicle</location>
        <location evidence="1">Clathrin-coated vesicle</location>
    </subcellularLocation>
    <subcellularLocation>
        <location evidence="2">Golgi apparatus</location>
    </subcellularLocation>
</comment>
<dbReference type="EMBL" id="QGKW02001988">
    <property type="protein sequence ID" value="KAF2551379.1"/>
    <property type="molecule type" value="Genomic_DNA"/>
</dbReference>
<gene>
    <name evidence="6" type="ORF">F2Q68_00034838</name>
</gene>
<proteinExistence type="predicted"/>
<evidence type="ECO:0000259" key="5">
    <source>
        <dbReference type="PROSITE" id="PS50942"/>
    </source>
</evidence>
<dbReference type="PROSITE" id="PS50942">
    <property type="entry name" value="ENTH"/>
    <property type="match status" value="1"/>
</dbReference>
<keyword evidence="3" id="KW-0333">Golgi apparatus</keyword>
<dbReference type="SUPFAM" id="SSF54928">
    <property type="entry name" value="RNA-binding domain, RBD"/>
    <property type="match status" value="1"/>
</dbReference>
<evidence type="ECO:0000313" key="7">
    <source>
        <dbReference type="Proteomes" id="UP000712281"/>
    </source>
</evidence>
<dbReference type="CDD" id="cd03571">
    <property type="entry name" value="ENTH"/>
    <property type="match status" value="1"/>
</dbReference>
<protein>
    <recommendedName>
        <fullName evidence="5">ENTH domain-containing protein</fullName>
    </recommendedName>
</protein>
<reference evidence="6" key="1">
    <citation type="submission" date="2019-12" db="EMBL/GenBank/DDBJ databases">
        <title>Genome sequencing and annotation of Brassica cretica.</title>
        <authorList>
            <person name="Studholme D.J."/>
            <person name="Sarris P.F."/>
        </authorList>
    </citation>
    <scope>NUCLEOTIDE SEQUENCE</scope>
    <source>
        <strain evidence="6">PFS-001/15</strain>
        <tissue evidence="6">Leaf</tissue>
    </source>
</reference>
<name>A0A8S9H0Q3_BRACR</name>
<evidence type="ECO:0000256" key="3">
    <source>
        <dbReference type="ARBA" id="ARBA00023034"/>
    </source>
</evidence>
<evidence type="ECO:0000256" key="2">
    <source>
        <dbReference type="ARBA" id="ARBA00004555"/>
    </source>
</evidence>
<dbReference type="PANTHER" id="PTHR34568">
    <property type="entry name" value="RRM DOMAIN-CONTAINING PROTEIN"/>
    <property type="match status" value="1"/>
</dbReference>
<organism evidence="6 7">
    <name type="scientific">Brassica cretica</name>
    <name type="common">Mustard</name>
    <dbReference type="NCBI Taxonomy" id="69181"/>
    <lineage>
        <taxon>Eukaryota</taxon>
        <taxon>Viridiplantae</taxon>
        <taxon>Streptophyta</taxon>
        <taxon>Embryophyta</taxon>
        <taxon>Tracheophyta</taxon>
        <taxon>Spermatophyta</taxon>
        <taxon>Magnoliopsida</taxon>
        <taxon>eudicotyledons</taxon>
        <taxon>Gunneridae</taxon>
        <taxon>Pentapetalae</taxon>
        <taxon>rosids</taxon>
        <taxon>malvids</taxon>
        <taxon>Brassicales</taxon>
        <taxon>Brassicaceae</taxon>
        <taxon>Brassiceae</taxon>
        <taxon>Brassica</taxon>
    </lineage>
</organism>
<dbReference type="InterPro" id="IPR058942">
    <property type="entry name" value="AT3G52170-like"/>
</dbReference>
<dbReference type="SUPFAM" id="SSF48464">
    <property type="entry name" value="ENTH/VHS domain"/>
    <property type="match status" value="1"/>
</dbReference>
<dbReference type="PANTHER" id="PTHR34568:SF5">
    <property type="entry name" value="RNA-BINDING (RRM_RBD_RNP MOTIFS) FAMILY PROTEIN"/>
    <property type="match status" value="1"/>
</dbReference>
<evidence type="ECO:0000256" key="4">
    <source>
        <dbReference type="ARBA" id="ARBA00023329"/>
    </source>
</evidence>